<feature type="binding site" evidence="5">
    <location>
        <position position="342"/>
    </location>
    <ligand>
        <name>Ca(2+)</name>
        <dbReference type="ChEBI" id="CHEBI:29108"/>
        <label>2</label>
    </ligand>
</feature>
<sequence>MLFGFPGGYVFYNSVGIDRRSAAINNGQVRYQSQIGGIICHGSSLMTIPRRTDMEMEFGEMLRHSLLHLKSTSAVCEPLVFPLTMLHEVSHVIEEYAVGVVESAAVEVGATRFQLEETKPSIEGNLDLGRFLEFLSMETGIVPSKEGASIVELDWLVQKPEWKIMDGKDHFMVAGRVTWAFRRIGEKQKCHSPSNVMQMFQSSPFCLQPTEDDIRKKNVSIGERLLQITPEQVKIMREEDYMSSTQVVIDKVTELRKGIIEGHEDPNVPEHLAWKYALLEDGQHELLDDIDDDEGDTGSFITNSNNNQLEDNTKTIISCAFERWSVVTSFIFIEIDNYLEADVKIGFYVGNLGVREPFNGPMGTLTYTFFPTIGWFHFDDKEDWVVKGDVA</sequence>
<keyword evidence="1" id="KW-0645">Protease</keyword>
<dbReference type="PANTHER" id="PTHR10201">
    <property type="entry name" value="MATRIX METALLOPROTEINASE"/>
    <property type="match status" value="1"/>
</dbReference>
<evidence type="ECO:0000256" key="3">
    <source>
        <dbReference type="ARBA" id="ARBA00022801"/>
    </source>
</evidence>
<feature type="binding site" evidence="5">
    <location>
        <position position="382"/>
    </location>
    <ligand>
        <name>Ca(2+)</name>
        <dbReference type="ChEBI" id="CHEBI:29108"/>
        <label>3</label>
    </ligand>
</feature>
<keyword evidence="4 5" id="KW-0862">Zinc</keyword>
<comment type="cofactor">
    <cofactor evidence="5">
        <name>Ca(2+)</name>
        <dbReference type="ChEBI" id="CHEBI:29108"/>
    </cofactor>
    <text evidence="5">Can bind about 5 Ca(2+) ions per subunit.</text>
</comment>
<dbReference type="AlphaFoldDB" id="A0A9Q0K8M8"/>
<keyword evidence="8" id="KW-1185">Reference proteome</keyword>
<evidence type="ECO:0000256" key="2">
    <source>
        <dbReference type="ARBA" id="ARBA00022723"/>
    </source>
</evidence>
<proteinExistence type="predicted"/>
<dbReference type="InterPro" id="IPR024079">
    <property type="entry name" value="MetalloPept_cat_dom_sf"/>
</dbReference>
<dbReference type="GO" id="GO:0004222">
    <property type="term" value="F:metalloendopeptidase activity"/>
    <property type="evidence" value="ECO:0007669"/>
    <property type="project" value="InterPro"/>
</dbReference>
<feature type="binding site" evidence="5">
    <location>
        <position position="382"/>
    </location>
    <ligand>
        <name>Ca(2+)</name>
        <dbReference type="ChEBI" id="CHEBI:29108"/>
        <label>1</label>
    </ligand>
</feature>
<dbReference type="SUPFAM" id="SSF55486">
    <property type="entry name" value="Metalloproteases ('zincins'), catalytic domain"/>
    <property type="match status" value="1"/>
</dbReference>
<evidence type="ECO:0000256" key="4">
    <source>
        <dbReference type="ARBA" id="ARBA00022833"/>
    </source>
</evidence>
<comment type="caution">
    <text evidence="7">The sequence shown here is derived from an EMBL/GenBank/DDBJ whole genome shotgun (WGS) entry which is preliminary data.</text>
</comment>
<dbReference type="Pfam" id="PF00413">
    <property type="entry name" value="Peptidase_M10"/>
    <property type="match status" value="1"/>
</dbReference>
<dbReference type="GO" id="GO:0006508">
    <property type="term" value="P:proteolysis"/>
    <property type="evidence" value="ECO:0007669"/>
    <property type="project" value="UniProtKB-KW"/>
</dbReference>
<evidence type="ECO:0000256" key="1">
    <source>
        <dbReference type="ARBA" id="ARBA00022670"/>
    </source>
</evidence>
<feature type="binding site" evidence="5">
    <location>
        <position position="379"/>
    </location>
    <ligand>
        <name>Ca(2+)</name>
        <dbReference type="ChEBI" id="CHEBI:29108"/>
        <label>3</label>
    </ligand>
</feature>
<feature type="binding site" evidence="5">
    <location>
        <position position="360"/>
    </location>
    <ligand>
        <name>Ca(2+)</name>
        <dbReference type="ChEBI" id="CHEBI:29108"/>
        <label>3</label>
    </ligand>
</feature>
<keyword evidence="2 5" id="KW-0479">Metal-binding</keyword>
<dbReference type="GO" id="GO:0008270">
    <property type="term" value="F:zinc ion binding"/>
    <property type="evidence" value="ECO:0007669"/>
    <property type="project" value="InterPro"/>
</dbReference>
<evidence type="ECO:0000313" key="8">
    <source>
        <dbReference type="Proteomes" id="UP001141806"/>
    </source>
</evidence>
<dbReference type="PRINTS" id="PR00138">
    <property type="entry name" value="MATRIXIN"/>
</dbReference>
<organism evidence="7 8">
    <name type="scientific">Protea cynaroides</name>
    <dbReference type="NCBI Taxonomy" id="273540"/>
    <lineage>
        <taxon>Eukaryota</taxon>
        <taxon>Viridiplantae</taxon>
        <taxon>Streptophyta</taxon>
        <taxon>Embryophyta</taxon>
        <taxon>Tracheophyta</taxon>
        <taxon>Spermatophyta</taxon>
        <taxon>Magnoliopsida</taxon>
        <taxon>Proteales</taxon>
        <taxon>Proteaceae</taxon>
        <taxon>Protea</taxon>
    </lineage>
</organism>
<dbReference type="GO" id="GO:0031012">
    <property type="term" value="C:extracellular matrix"/>
    <property type="evidence" value="ECO:0007669"/>
    <property type="project" value="InterPro"/>
</dbReference>
<comment type="cofactor">
    <cofactor evidence="5">
        <name>Zn(2+)</name>
        <dbReference type="ChEBI" id="CHEBI:29105"/>
    </cofactor>
    <text evidence="5">Binds 2 Zn(2+) ions per subunit.</text>
</comment>
<dbReference type="InterPro" id="IPR001818">
    <property type="entry name" value="Pept_M10_metallopeptidase"/>
</dbReference>
<feature type="binding site" evidence="5">
    <location>
        <position position="377"/>
    </location>
    <ligand>
        <name>Zn(2+)</name>
        <dbReference type="ChEBI" id="CHEBI:29105"/>
        <label>1</label>
    </ligand>
</feature>
<dbReference type="GO" id="GO:0030198">
    <property type="term" value="P:extracellular matrix organization"/>
    <property type="evidence" value="ECO:0007669"/>
    <property type="project" value="TreeGrafter"/>
</dbReference>
<reference evidence="7" key="1">
    <citation type="journal article" date="2023" name="Plant J.">
        <title>The genome of the king protea, Protea cynaroides.</title>
        <authorList>
            <person name="Chang J."/>
            <person name="Duong T.A."/>
            <person name="Schoeman C."/>
            <person name="Ma X."/>
            <person name="Roodt D."/>
            <person name="Barker N."/>
            <person name="Li Z."/>
            <person name="Van de Peer Y."/>
            <person name="Mizrachi E."/>
        </authorList>
    </citation>
    <scope>NUCLEOTIDE SEQUENCE</scope>
    <source>
        <tissue evidence="7">Young leaves</tissue>
    </source>
</reference>
<name>A0A9Q0K8M8_9MAGN</name>
<feature type="binding site" evidence="5">
    <location>
        <position position="380"/>
    </location>
    <ligand>
        <name>Ca(2+)</name>
        <dbReference type="ChEBI" id="CHEBI:29108"/>
        <label>1</label>
    </ligand>
</feature>
<dbReference type="Proteomes" id="UP001141806">
    <property type="component" value="Unassembled WGS sequence"/>
</dbReference>
<dbReference type="Gene3D" id="3.40.390.10">
    <property type="entry name" value="Collagenase (Catalytic Domain)"/>
    <property type="match status" value="1"/>
</dbReference>
<gene>
    <name evidence="7" type="ORF">NE237_017778</name>
</gene>
<dbReference type="EMBL" id="JAMYWD010000007">
    <property type="protein sequence ID" value="KAJ4965929.1"/>
    <property type="molecule type" value="Genomic_DNA"/>
</dbReference>
<dbReference type="InterPro" id="IPR021190">
    <property type="entry name" value="Pept_M10A"/>
</dbReference>
<accession>A0A9Q0K8M8</accession>
<keyword evidence="5" id="KW-0106">Calcium</keyword>
<keyword evidence="3" id="KW-0378">Hydrolase</keyword>
<evidence type="ECO:0000259" key="6">
    <source>
        <dbReference type="Pfam" id="PF00413"/>
    </source>
</evidence>
<protein>
    <recommendedName>
        <fullName evidence="6">Peptidase M10 metallopeptidase domain-containing protein</fullName>
    </recommendedName>
</protein>
<feature type="domain" description="Peptidase M10 metallopeptidase" evidence="6">
    <location>
        <begin position="301"/>
        <end position="387"/>
    </location>
</feature>
<evidence type="ECO:0000313" key="7">
    <source>
        <dbReference type="EMBL" id="KAJ4965929.1"/>
    </source>
</evidence>
<dbReference type="PANTHER" id="PTHR10201:SF272">
    <property type="entry name" value="METALLOENDOPROTEINASE 5-MMP"/>
    <property type="match status" value="1"/>
</dbReference>
<dbReference type="GO" id="GO:0030574">
    <property type="term" value="P:collagen catabolic process"/>
    <property type="evidence" value="ECO:0007669"/>
    <property type="project" value="TreeGrafter"/>
</dbReference>
<evidence type="ECO:0000256" key="5">
    <source>
        <dbReference type="PIRSR" id="PIRSR621190-2"/>
    </source>
</evidence>